<organism evidence="1 2">
    <name type="scientific">Hibiscus trionum</name>
    <name type="common">Flower of an hour</name>
    <dbReference type="NCBI Taxonomy" id="183268"/>
    <lineage>
        <taxon>Eukaryota</taxon>
        <taxon>Viridiplantae</taxon>
        <taxon>Streptophyta</taxon>
        <taxon>Embryophyta</taxon>
        <taxon>Tracheophyta</taxon>
        <taxon>Spermatophyta</taxon>
        <taxon>Magnoliopsida</taxon>
        <taxon>eudicotyledons</taxon>
        <taxon>Gunneridae</taxon>
        <taxon>Pentapetalae</taxon>
        <taxon>rosids</taxon>
        <taxon>malvids</taxon>
        <taxon>Malvales</taxon>
        <taxon>Malvaceae</taxon>
        <taxon>Malvoideae</taxon>
        <taxon>Hibiscus</taxon>
    </lineage>
</organism>
<reference evidence="1" key="1">
    <citation type="submission" date="2023-05" db="EMBL/GenBank/DDBJ databases">
        <title>Genome and transcriptome analyses reveal genes involved in the formation of fine ridges on petal epidermal cells in Hibiscus trionum.</title>
        <authorList>
            <person name="Koshimizu S."/>
            <person name="Masuda S."/>
            <person name="Ishii T."/>
            <person name="Shirasu K."/>
            <person name="Hoshino A."/>
            <person name="Arita M."/>
        </authorList>
    </citation>
    <scope>NUCLEOTIDE SEQUENCE</scope>
    <source>
        <strain evidence="1">Hamamatsu line</strain>
    </source>
</reference>
<name>A0A9W7J766_HIBTR</name>
<sequence length="171" mass="19258">MAFFAISWTLWLSRNEVIFRGKILNDDVFDLKILRMDMWYRAKWPEHILPLNDYILNPAGWTLPVQVKNLSKDSGWSTPLAGSLKFNTNGAVMGHFGEAGIGGILRNHLGETIVKFSKSIGISDLSTAELVAIKEAVSIFARIKWSSSPHLIVNGRHIKLDLVLRLLVYLL</sequence>
<dbReference type="Proteomes" id="UP001165190">
    <property type="component" value="Unassembled WGS sequence"/>
</dbReference>
<gene>
    <name evidence="1" type="ORF">HRI_004530200</name>
</gene>
<dbReference type="GO" id="GO:0003676">
    <property type="term" value="F:nucleic acid binding"/>
    <property type="evidence" value="ECO:0007669"/>
    <property type="project" value="InterPro"/>
</dbReference>
<evidence type="ECO:0000313" key="2">
    <source>
        <dbReference type="Proteomes" id="UP001165190"/>
    </source>
</evidence>
<dbReference type="EMBL" id="BSYR01000052">
    <property type="protein sequence ID" value="GMJ08610.1"/>
    <property type="molecule type" value="Genomic_DNA"/>
</dbReference>
<dbReference type="InterPro" id="IPR036397">
    <property type="entry name" value="RNaseH_sf"/>
</dbReference>
<proteinExistence type="predicted"/>
<evidence type="ECO:0008006" key="3">
    <source>
        <dbReference type="Google" id="ProtNLM"/>
    </source>
</evidence>
<evidence type="ECO:0000313" key="1">
    <source>
        <dbReference type="EMBL" id="GMJ08610.1"/>
    </source>
</evidence>
<dbReference type="PANTHER" id="PTHR33033">
    <property type="entry name" value="POLYNUCLEOTIDYL TRANSFERASE, RIBONUCLEASE H-LIKE SUPERFAMILY PROTEIN-RELATED"/>
    <property type="match status" value="1"/>
</dbReference>
<protein>
    <recommendedName>
        <fullName evidence="3">RNase H type-1 domain-containing protein</fullName>
    </recommendedName>
</protein>
<accession>A0A9W7J766</accession>
<dbReference type="AlphaFoldDB" id="A0A9W7J766"/>
<keyword evidence="2" id="KW-1185">Reference proteome</keyword>
<dbReference type="PANTHER" id="PTHR33033:SF109">
    <property type="entry name" value="PROTEIN, PUTATIVE-RELATED"/>
    <property type="match status" value="1"/>
</dbReference>
<dbReference type="Gene3D" id="3.30.420.10">
    <property type="entry name" value="Ribonuclease H-like superfamily/Ribonuclease H"/>
    <property type="match status" value="1"/>
</dbReference>
<dbReference type="OrthoDB" id="1746862at2759"/>
<comment type="caution">
    <text evidence="1">The sequence shown here is derived from an EMBL/GenBank/DDBJ whole genome shotgun (WGS) entry which is preliminary data.</text>
</comment>